<evidence type="ECO:0000256" key="3">
    <source>
        <dbReference type="ARBA" id="ARBA00022692"/>
    </source>
</evidence>
<dbReference type="GO" id="GO:0006882">
    <property type="term" value="P:intracellular zinc ion homeostasis"/>
    <property type="evidence" value="ECO:0007669"/>
    <property type="project" value="TreeGrafter"/>
</dbReference>
<feature type="transmembrane region" description="Helical" evidence="8">
    <location>
        <begin position="619"/>
        <end position="638"/>
    </location>
</feature>
<keyword evidence="6" id="KW-0862">Zinc</keyword>
<dbReference type="Pfam" id="PF04768">
    <property type="entry name" value="NAT"/>
    <property type="match status" value="1"/>
</dbReference>
<feature type="transmembrane region" description="Helical" evidence="8">
    <location>
        <begin position="680"/>
        <end position="699"/>
    </location>
</feature>
<keyword evidence="4 8" id="KW-1133">Transmembrane helix</keyword>
<evidence type="ECO:0000259" key="9">
    <source>
        <dbReference type="PROSITE" id="PS51731"/>
    </source>
</evidence>
<dbReference type="PANTHER" id="PTHR20855">
    <property type="entry name" value="ADIPOR/PROGESTIN RECEPTOR-RELATED"/>
    <property type="match status" value="1"/>
</dbReference>
<dbReference type="Gene3D" id="3.40.630.30">
    <property type="match status" value="1"/>
</dbReference>
<keyword evidence="3 8" id="KW-0812">Transmembrane</keyword>
<dbReference type="GO" id="GO:0016020">
    <property type="term" value="C:membrane"/>
    <property type="evidence" value="ECO:0007669"/>
    <property type="project" value="UniProtKB-SubCell"/>
</dbReference>
<dbReference type="GO" id="GO:0046872">
    <property type="term" value="F:metal ion binding"/>
    <property type="evidence" value="ECO:0007669"/>
    <property type="project" value="UniProtKB-KW"/>
</dbReference>
<evidence type="ECO:0000256" key="2">
    <source>
        <dbReference type="ARBA" id="ARBA00007018"/>
    </source>
</evidence>
<dbReference type="Pfam" id="PF03006">
    <property type="entry name" value="HlyIII"/>
    <property type="match status" value="1"/>
</dbReference>
<evidence type="ECO:0000313" key="10">
    <source>
        <dbReference type="EMBL" id="KAI3406392.2"/>
    </source>
</evidence>
<evidence type="ECO:0000256" key="7">
    <source>
        <dbReference type="SAM" id="MobiDB-lite"/>
    </source>
</evidence>
<feature type="compositionally biased region" description="Polar residues" evidence="7">
    <location>
        <begin position="512"/>
        <end position="527"/>
    </location>
</feature>
<comment type="caution">
    <text evidence="10">The sequence shown here is derived from an EMBL/GenBank/DDBJ whole genome shotgun (WGS) entry which is preliminary data.</text>
</comment>
<feature type="binding site" evidence="6">
    <location>
        <position position="792"/>
    </location>
    <ligand>
        <name>Zn(2+)</name>
        <dbReference type="ChEBI" id="CHEBI:29105"/>
    </ligand>
</feature>
<feature type="domain" description="N-acetyltransferase" evidence="9">
    <location>
        <begin position="409"/>
        <end position="564"/>
    </location>
</feature>
<dbReference type="PROSITE" id="PS51731">
    <property type="entry name" value="GNAT_NAGS"/>
    <property type="match status" value="1"/>
</dbReference>
<feature type="transmembrane region" description="Helical" evidence="8">
    <location>
        <begin position="579"/>
        <end position="599"/>
    </location>
</feature>
<gene>
    <name evidence="10" type="ORF">KGF56_000873</name>
</gene>
<dbReference type="PANTHER" id="PTHR20855:SF52">
    <property type="entry name" value="ADIPONECTIN RECEPTOR PROTEIN"/>
    <property type="match status" value="1"/>
</dbReference>
<dbReference type="GeneID" id="73378490"/>
<dbReference type="EMBL" id="JAHUZD010000024">
    <property type="protein sequence ID" value="KAI3406392.2"/>
    <property type="molecule type" value="Genomic_DNA"/>
</dbReference>
<organism evidence="10 11">
    <name type="scientific">Candida oxycetoniae</name>
    <dbReference type="NCBI Taxonomy" id="497107"/>
    <lineage>
        <taxon>Eukaryota</taxon>
        <taxon>Fungi</taxon>
        <taxon>Dikarya</taxon>
        <taxon>Ascomycota</taxon>
        <taxon>Saccharomycotina</taxon>
        <taxon>Pichiomycetes</taxon>
        <taxon>Debaryomycetaceae</taxon>
        <taxon>Candida/Lodderomyces clade</taxon>
        <taxon>Candida</taxon>
    </lineage>
</organism>
<feature type="binding site" evidence="6">
    <location>
        <position position="636"/>
    </location>
    <ligand>
        <name>Zn(2+)</name>
        <dbReference type="ChEBI" id="CHEBI:29105"/>
    </ligand>
</feature>
<name>A0AAI9T0Y6_9ASCO</name>
<comment type="subcellular location">
    <subcellularLocation>
        <location evidence="1">Membrane</location>
        <topology evidence="1">Multi-pass membrane protein</topology>
    </subcellularLocation>
</comment>
<reference evidence="10" key="1">
    <citation type="journal article" date="2022" name="DNA Res.">
        <title>Genome analysis of five recently described species of the CUG-Ser clade uncovers Candida theae as a new hybrid lineage with pathogenic potential in the Candida parapsilosis species complex.</title>
        <authorList>
            <person name="Mixao V."/>
            <person name="Del Olmo V."/>
            <person name="Hegedusova E."/>
            <person name="Saus E."/>
            <person name="Pryszcz L."/>
            <person name="Cillingova A."/>
            <person name="Nosek J."/>
            <person name="Gabaldon T."/>
        </authorList>
    </citation>
    <scope>NUCLEOTIDE SEQUENCE</scope>
    <source>
        <strain evidence="10">CBS 10844</strain>
    </source>
</reference>
<evidence type="ECO:0000256" key="5">
    <source>
        <dbReference type="ARBA" id="ARBA00023136"/>
    </source>
</evidence>
<feature type="transmembrane region" description="Helical" evidence="8">
    <location>
        <begin position="654"/>
        <end position="674"/>
    </location>
</feature>
<feature type="region of interest" description="Disordered" evidence="7">
    <location>
        <begin position="512"/>
        <end position="531"/>
    </location>
</feature>
<sequence length="822" mass="94533">MSKIKTLNRQFISNLETHKVITDAKRNLILSILKSTTTKREARNYLTKYQSQFSFPDLEFQKFNNFSDEITTSLSQRDNQRDLFVKRFLNNQNPFLNIYDEEETKLNKIPLRLAIFKIKFQSITMKQWRGIAETFKRLITLGVSPIILLDYDHLPNESFKKNELYMINQANKMLSILGKPEEPGDLRATVLRNVFNTKQSESESESNVTIDTLESILIPLYQGIIPIVQPISYNSLTAKQEFLKCDTLLSSLCSALIANRTTNLLSVEKIVMIDPLGGIPSIERNQTSHVFINLSQEYSDILSELYIGHIDPKIRNLHVNNLNSMNEILTFIRKKSGNDETTGIITTPEIMSTNDDQLNPIIYNVLTDRSIISSSLPSTSKRTPPLSTTIIKKGANVQIFDKTTFPKELTFERLFAEKLVDKDRLVNLLNDSFGKQLKVEEYFKRINNHLATFILVGDYDGAAVITYEEDRGGNKIAYLDKFAIAKKNQGLPVKRNLLKMSQAETSMRLRVNPSQGVRQGQSKQAQAGDSPVGKKRLAYYHELDEWQQDNHYIKSGYVKGTSSYRESLKSLGYLHNETVNIYSHLLPSSISFWLILYYINFQLKIYDNYLGVWEKLNFLQFGAACTFCMFMSSVFHCLKSHSHKVSRFGNQLDYFGIVILITCSLVSIVLFSYYDKPLQKWIFVGLSIFFGTVCTIFTLHPEFSQNYYRPFRSTMFILFGLSGVLPIANAVYTFGYQTTKERSGLIWLILEGTFYILGAVLYAMRFPERTAYIDSEEHLFSPGTFDIFGHSHQIFHFLVVVAAFCHWKALVECYHYLHQSIL</sequence>
<accession>A0AAI9T0Y6</accession>
<feature type="binding site" evidence="6">
    <location>
        <position position="796"/>
    </location>
    <ligand>
        <name>Zn(2+)</name>
        <dbReference type="ChEBI" id="CHEBI:29105"/>
    </ligand>
</feature>
<keyword evidence="11" id="KW-1185">Reference proteome</keyword>
<dbReference type="AlphaFoldDB" id="A0AAI9T0Y6"/>
<feature type="transmembrane region" description="Helical" evidence="8">
    <location>
        <begin position="711"/>
        <end position="732"/>
    </location>
</feature>
<dbReference type="InterPro" id="IPR004254">
    <property type="entry name" value="AdipoR/HlyIII-related"/>
</dbReference>
<evidence type="ECO:0000256" key="8">
    <source>
        <dbReference type="SAM" id="Phobius"/>
    </source>
</evidence>
<evidence type="ECO:0000256" key="6">
    <source>
        <dbReference type="PIRSR" id="PIRSR604254-1"/>
    </source>
</evidence>
<proteinExistence type="inferred from homology"/>
<evidence type="ECO:0000313" key="11">
    <source>
        <dbReference type="Proteomes" id="UP001202479"/>
    </source>
</evidence>
<dbReference type="RefSeq" id="XP_049182137.1">
    <property type="nucleotide sequence ID" value="XM_049326827.1"/>
</dbReference>
<dbReference type="GO" id="GO:0038023">
    <property type="term" value="F:signaling receptor activity"/>
    <property type="evidence" value="ECO:0007669"/>
    <property type="project" value="TreeGrafter"/>
</dbReference>
<keyword evidence="5 8" id="KW-0472">Membrane</keyword>
<protein>
    <submittedName>
        <fullName evidence="10">ARG2</fullName>
    </submittedName>
</protein>
<comment type="similarity">
    <text evidence="2">Belongs to the ADIPOR family.</text>
</comment>
<evidence type="ECO:0000256" key="1">
    <source>
        <dbReference type="ARBA" id="ARBA00004141"/>
    </source>
</evidence>
<dbReference type="InterPro" id="IPR006855">
    <property type="entry name" value="Vertebrate-like_GNAT_dom"/>
</dbReference>
<dbReference type="Proteomes" id="UP001202479">
    <property type="component" value="Unassembled WGS sequence"/>
</dbReference>
<feature type="transmembrane region" description="Helical" evidence="8">
    <location>
        <begin position="744"/>
        <end position="764"/>
    </location>
</feature>
<evidence type="ECO:0000256" key="4">
    <source>
        <dbReference type="ARBA" id="ARBA00022989"/>
    </source>
</evidence>
<keyword evidence="6" id="KW-0479">Metal-binding</keyword>